<feature type="domain" description="Methyl-accepting transducer" evidence="4">
    <location>
        <begin position="115"/>
        <end position="312"/>
    </location>
</feature>
<dbReference type="EMBL" id="BOML01000049">
    <property type="protein sequence ID" value="GIE04710.1"/>
    <property type="molecule type" value="Genomic_DNA"/>
</dbReference>
<evidence type="ECO:0000256" key="2">
    <source>
        <dbReference type="PROSITE-ProRule" id="PRU00284"/>
    </source>
</evidence>
<dbReference type="SUPFAM" id="SSF141371">
    <property type="entry name" value="PilZ domain-like"/>
    <property type="match status" value="1"/>
</dbReference>
<keyword evidence="6" id="KW-1185">Reference proteome</keyword>
<accession>A0ABQ3Z4E6</accession>
<evidence type="ECO:0000259" key="4">
    <source>
        <dbReference type="PROSITE" id="PS50111"/>
    </source>
</evidence>
<gene>
    <name evidence="5" type="ORF">Adu01nite_60600</name>
</gene>
<dbReference type="Gene3D" id="2.40.10.220">
    <property type="entry name" value="predicted glycosyltransferase like domains"/>
    <property type="match status" value="1"/>
</dbReference>
<dbReference type="SMART" id="SM00283">
    <property type="entry name" value="MA"/>
    <property type="match status" value="1"/>
</dbReference>
<dbReference type="Proteomes" id="UP000637628">
    <property type="component" value="Unassembled WGS sequence"/>
</dbReference>
<proteinExistence type="predicted"/>
<dbReference type="PROSITE" id="PS50111">
    <property type="entry name" value="CHEMOTAXIS_TRANSDUC_2"/>
    <property type="match status" value="1"/>
</dbReference>
<evidence type="ECO:0000313" key="5">
    <source>
        <dbReference type="EMBL" id="GIE04710.1"/>
    </source>
</evidence>
<dbReference type="PANTHER" id="PTHR32089:SF112">
    <property type="entry name" value="LYSOZYME-LIKE PROTEIN-RELATED"/>
    <property type="match status" value="1"/>
</dbReference>
<dbReference type="InterPro" id="IPR004089">
    <property type="entry name" value="MCPsignal_dom"/>
</dbReference>
<evidence type="ECO:0000313" key="6">
    <source>
        <dbReference type="Proteomes" id="UP000637628"/>
    </source>
</evidence>
<dbReference type="SUPFAM" id="SSF58104">
    <property type="entry name" value="Methyl-accepting chemotaxis protein (MCP) signaling domain"/>
    <property type="match status" value="1"/>
</dbReference>
<dbReference type="Gene3D" id="1.10.287.950">
    <property type="entry name" value="Methyl-accepting chemotaxis protein"/>
    <property type="match status" value="1"/>
</dbReference>
<dbReference type="PANTHER" id="PTHR32089">
    <property type="entry name" value="METHYL-ACCEPTING CHEMOTAXIS PROTEIN MCPB"/>
    <property type="match status" value="1"/>
</dbReference>
<sequence length="405" mass="43256">MSPLIWLWASLTVLVAAGAYLAGSRRQRGRDLRAFETGIAELAPVSPAAGALTLSNLHERLSDLGAMLHERQAEVEQMRADREDQIREAEQEQRQVNGRLRRRAKEAIDDTGYVIGERLRDVVEQVGAARQAANATHERVSVTSAAAATMVRRARSADEAATALNDSLHQVAGIASVISEIASQTRMLALNATIEAARAGTAGKGFAVVAAEVKNLANTTADSTDKIAATIATLEADVLQMGGTLTAIVQDVDEIEQAMGLLDGIADDQHQIVERLNTTVDATMIQIQDLSEVAERLERRSADRLTASGGVRLRVPSRPEPVAGRLTDLSSGGLGCAVPARTPLSVGDTVQVQTELNGVAVSMTGRVARRRELGEEIELGLELTDVGADARRQIETHISRAFENA</sequence>
<evidence type="ECO:0000256" key="1">
    <source>
        <dbReference type="ARBA" id="ARBA00023224"/>
    </source>
</evidence>
<dbReference type="Pfam" id="PF00015">
    <property type="entry name" value="MCPsignal"/>
    <property type="match status" value="1"/>
</dbReference>
<evidence type="ECO:0000256" key="3">
    <source>
        <dbReference type="SAM" id="Coils"/>
    </source>
</evidence>
<name>A0ABQ3Z4E6_9ACTN</name>
<reference evidence="5 6" key="1">
    <citation type="submission" date="2021-01" db="EMBL/GenBank/DDBJ databases">
        <title>Whole genome shotgun sequence of Actinoplanes durhamensis NBRC 14914.</title>
        <authorList>
            <person name="Komaki H."/>
            <person name="Tamura T."/>
        </authorList>
    </citation>
    <scope>NUCLEOTIDE SEQUENCE [LARGE SCALE GENOMIC DNA]</scope>
    <source>
        <strain evidence="5 6">NBRC 14914</strain>
    </source>
</reference>
<dbReference type="RefSeq" id="WP_203731692.1">
    <property type="nucleotide sequence ID" value="NZ_BOML01000049.1"/>
</dbReference>
<keyword evidence="3" id="KW-0175">Coiled coil</keyword>
<organism evidence="5 6">
    <name type="scientific">Paractinoplanes durhamensis</name>
    <dbReference type="NCBI Taxonomy" id="113563"/>
    <lineage>
        <taxon>Bacteria</taxon>
        <taxon>Bacillati</taxon>
        <taxon>Actinomycetota</taxon>
        <taxon>Actinomycetes</taxon>
        <taxon>Micromonosporales</taxon>
        <taxon>Micromonosporaceae</taxon>
        <taxon>Paractinoplanes</taxon>
    </lineage>
</organism>
<comment type="caution">
    <text evidence="5">The sequence shown here is derived from an EMBL/GenBank/DDBJ whole genome shotgun (WGS) entry which is preliminary data.</text>
</comment>
<feature type="coiled-coil region" evidence="3">
    <location>
        <begin position="68"/>
        <end position="106"/>
    </location>
</feature>
<keyword evidence="1 2" id="KW-0807">Transducer</keyword>
<protein>
    <recommendedName>
        <fullName evidence="4">Methyl-accepting transducer domain-containing protein</fullName>
    </recommendedName>
</protein>